<dbReference type="InterPro" id="IPR017896">
    <property type="entry name" value="4Fe4S_Fe-S-bd"/>
</dbReference>
<keyword evidence="4" id="KW-0472">Membrane</keyword>
<evidence type="ECO:0000313" key="6">
    <source>
        <dbReference type="EMBL" id="RGS10494.1"/>
    </source>
</evidence>
<accession>A0A3E5DNH8</accession>
<dbReference type="Proteomes" id="UP000283872">
    <property type="component" value="Unassembled WGS sequence"/>
</dbReference>
<keyword evidence="4" id="KW-0812">Transmembrane</keyword>
<dbReference type="GO" id="GO:0046872">
    <property type="term" value="F:metal ion binding"/>
    <property type="evidence" value="ECO:0007669"/>
    <property type="project" value="UniProtKB-KW"/>
</dbReference>
<dbReference type="Pfam" id="PF12838">
    <property type="entry name" value="Fer4_7"/>
    <property type="match status" value="1"/>
</dbReference>
<comment type="caution">
    <text evidence="6">The sequence shown here is derived from an EMBL/GenBank/DDBJ whole genome shotgun (WGS) entry which is preliminary data.</text>
</comment>
<gene>
    <name evidence="6" type="ORF">DWY11_15350</name>
</gene>
<feature type="transmembrane region" description="Helical" evidence="4">
    <location>
        <begin position="382"/>
        <end position="404"/>
    </location>
</feature>
<dbReference type="InterPro" id="IPR011004">
    <property type="entry name" value="Trimer_LpxA-like_sf"/>
</dbReference>
<name>A0A3E5DNH8_9BACT</name>
<feature type="domain" description="4Fe-4S ferredoxin-type" evidence="5">
    <location>
        <begin position="35"/>
        <end position="65"/>
    </location>
</feature>
<organism evidence="6 7">
    <name type="scientific">Segatella copri</name>
    <dbReference type="NCBI Taxonomy" id="165179"/>
    <lineage>
        <taxon>Bacteria</taxon>
        <taxon>Pseudomonadati</taxon>
        <taxon>Bacteroidota</taxon>
        <taxon>Bacteroidia</taxon>
        <taxon>Bacteroidales</taxon>
        <taxon>Prevotellaceae</taxon>
        <taxon>Segatella</taxon>
    </lineage>
</organism>
<dbReference type="Gene3D" id="3.30.70.20">
    <property type="match status" value="1"/>
</dbReference>
<feature type="domain" description="4Fe-4S ferredoxin-type" evidence="5">
    <location>
        <begin position="1"/>
        <end position="30"/>
    </location>
</feature>
<dbReference type="EMBL" id="QRVA01000069">
    <property type="protein sequence ID" value="RGS10494.1"/>
    <property type="molecule type" value="Genomic_DNA"/>
</dbReference>
<evidence type="ECO:0000256" key="2">
    <source>
        <dbReference type="ARBA" id="ARBA00023004"/>
    </source>
</evidence>
<proteinExistence type="predicted"/>
<keyword evidence="2" id="KW-0408">Iron</keyword>
<dbReference type="PANTHER" id="PTHR43193">
    <property type="match status" value="1"/>
</dbReference>
<keyword evidence="3" id="KW-0411">Iron-sulfur</keyword>
<dbReference type="GO" id="GO:0051536">
    <property type="term" value="F:iron-sulfur cluster binding"/>
    <property type="evidence" value="ECO:0007669"/>
    <property type="project" value="UniProtKB-KW"/>
</dbReference>
<dbReference type="AlphaFoldDB" id="A0A3E5DNH8"/>
<dbReference type="PANTHER" id="PTHR43193:SF2">
    <property type="entry name" value="POLYFERREDOXIN PROTEIN FWDF"/>
    <property type="match status" value="1"/>
</dbReference>
<dbReference type="CDD" id="cd04647">
    <property type="entry name" value="LbH_MAT_like"/>
    <property type="match status" value="1"/>
</dbReference>
<dbReference type="RefSeq" id="WP_117587967.1">
    <property type="nucleotide sequence ID" value="NZ_QRVA01000069.1"/>
</dbReference>
<evidence type="ECO:0000256" key="1">
    <source>
        <dbReference type="ARBA" id="ARBA00022723"/>
    </source>
</evidence>
<dbReference type="InterPro" id="IPR017900">
    <property type="entry name" value="4Fe4S_Fe_S_CS"/>
</dbReference>
<sequence length="606" mass="67584">MIDIKRKEDCCGCNACGDACPKGCITFKEDIEGFSYPVVDKETCIDCHLCEKACPIINVEKLKKNDFEQPECHAAVSKNIMTRFASTSGGMFSVLALQMYKQGGYVGGAIFDEGWMVSQLISNDKADLEKIRGSKLHQSNSQGFYEKVRDLLKAGEKVLVCGIPCQMAALRSFLKKDYENLIIVDLICRGINSPKVFSKWLSFLEDEYGAKVQHFRVKSKELGWRKLTTKVVFENGKVLYDTNDTNFFTIGYLSTGVYCRPSCYECKFKGFPRIADITIGDFWGAGNTIGEEMDGDIGTSVVLLNNEKGKKYYQSIASKLKEKEVPFDVVVKGNPALISPLLPPKVNREDFYKDLDKSNFKDIAAKYIHRGIDRKPSKKRQIINLAKFIFGVMGVAGTSIPTYWKNIKYNLFTKKVHTNILHAQYMLITKHTILDFAKNANISIGGVVTLGTKRVKGSKLETRILVEDGASLDFKGNATIMYGADIEAFKNSKIIFGKSFISNIDFTCICAEKIEFGDNVSFGRDCVVRDNNGGHYISRRGFKNAHPITIGQHCWICESSTLMAGTKLGTGVIVGAKSFVRSSIPSFTMAMGHPAEVVDEDIYFKM</sequence>
<dbReference type="SUPFAM" id="SSF51161">
    <property type="entry name" value="Trimeric LpxA-like enzymes"/>
    <property type="match status" value="1"/>
</dbReference>
<dbReference type="PROSITE" id="PS00198">
    <property type="entry name" value="4FE4S_FER_1"/>
    <property type="match status" value="2"/>
</dbReference>
<evidence type="ECO:0000313" key="7">
    <source>
        <dbReference type="Proteomes" id="UP000283872"/>
    </source>
</evidence>
<evidence type="ECO:0000256" key="3">
    <source>
        <dbReference type="ARBA" id="ARBA00023014"/>
    </source>
</evidence>
<keyword evidence="1" id="KW-0479">Metal-binding</keyword>
<keyword evidence="4" id="KW-1133">Transmembrane helix</keyword>
<dbReference type="PROSITE" id="PS51379">
    <property type="entry name" value="4FE4S_FER_2"/>
    <property type="match status" value="2"/>
</dbReference>
<dbReference type="InterPro" id="IPR007525">
    <property type="entry name" value="FrhB_FdhB_C"/>
</dbReference>
<evidence type="ECO:0000259" key="5">
    <source>
        <dbReference type="PROSITE" id="PS51379"/>
    </source>
</evidence>
<protein>
    <submittedName>
        <fullName evidence="6">4Fe-4S dicluster domain-containing protein</fullName>
    </submittedName>
</protein>
<dbReference type="Pfam" id="PF04432">
    <property type="entry name" value="FrhB_FdhB_C"/>
    <property type="match status" value="1"/>
</dbReference>
<reference evidence="6 7" key="1">
    <citation type="submission" date="2018-08" db="EMBL/GenBank/DDBJ databases">
        <title>A genome reference for cultivated species of the human gut microbiota.</title>
        <authorList>
            <person name="Zou Y."/>
            <person name="Xue W."/>
            <person name="Luo G."/>
        </authorList>
    </citation>
    <scope>NUCLEOTIDE SEQUENCE [LARGE SCALE GENOMIC DNA]</scope>
    <source>
        <strain evidence="6 7">AF24-12</strain>
    </source>
</reference>
<dbReference type="InterPro" id="IPR052977">
    <property type="entry name" value="Polyferredoxin-like_ET"/>
</dbReference>
<dbReference type="SUPFAM" id="SSF54862">
    <property type="entry name" value="4Fe-4S ferredoxins"/>
    <property type="match status" value="1"/>
</dbReference>
<dbReference type="Gene3D" id="2.160.10.10">
    <property type="entry name" value="Hexapeptide repeat proteins"/>
    <property type="match status" value="1"/>
</dbReference>
<evidence type="ECO:0000256" key="4">
    <source>
        <dbReference type="SAM" id="Phobius"/>
    </source>
</evidence>